<organism evidence="2 3">
    <name type="scientific">Botryotinia calthae</name>
    <dbReference type="NCBI Taxonomy" id="38488"/>
    <lineage>
        <taxon>Eukaryota</taxon>
        <taxon>Fungi</taxon>
        <taxon>Dikarya</taxon>
        <taxon>Ascomycota</taxon>
        <taxon>Pezizomycotina</taxon>
        <taxon>Leotiomycetes</taxon>
        <taxon>Helotiales</taxon>
        <taxon>Sclerotiniaceae</taxon>
        <taxon>Botryotinia</taxon>
    </lineage>
</organism>
<reference evidence="2 3" key="1">
    <citation type="submission" date="2017-11" db="EMBL/GenBank/DDBJ databases">
        <title>Comparative genomics of Botrytis spp.</title>
        <authorList>
            <person name="Valero-Jimenez C.A."/>
            <person name="Tapia P."/>
            <person name="Veloso J."/>
            <person name="Silva-Moreno E."/>
            <person name="Staats M."/>
            <person name="Valdes J.H."/>
            <person name="Van Kan J.A.L."/>
        </authorList>
    </citation>
    <scope>NUCLEOTIDE SEQUENCE [LARGE SCALE GENOMIC DNA]</scope>
    <source>
        <strain evidence="2 3">MUCL2830</strain>
    </source>
</reference>
<dbReference type="OrthoDB" id="3556584at2759"/>
<name>A0A4Y8D046_9HELO</name>
<sequence>MLFDLQRRLGAAGRVAQMPLNRRRSLGAAGRNWEDGQNRQDQEELALILPWREDLVGFARLELAKMLVRARTVVTLLLDACQSFWVFCKSYWNLRNRVPDLEQRLSNAIDGRNGWRRRFLQMLRLRNECKELHHHVEDQIETIRGLERQRNDRKLAYDELLGEFRALRQASSALILAGGPARTTEKLLQVAVQTRDFHRKQIQTLVASLKEAGAKIAILKDKVKKLEEDLQTVNDGRATMLWRDMAKENIELRRQAHEEILERDIKIRNLREHRDESAVTSLSLDTRGQQILRKLHENLTSAEDKLAHLEMTVEKSKYDEVKYKEEKEQIKMDALYGESERLGELYTNAVIEANELNEELKRFEFSTDPEHDIEAVQRHCNDEKEKLKHEIA</sequence>
<accession>A0A4Y8D046</accession>
<protein>
    <submittedName>
        <fullName evidence="2">Uncharacterized protein</fullName>
    </submittedName>
</protein>
<dbReference type="EMBL" id="PHWZ01000232">
    <property type="protein sequence ID" value="TEY55495.1"/>
    <property type="molecule type" value="Genomic_DNA"/>
</dbReference>
<evidence type="ECO:0000313" key="2">
    <source>
        <dbReference type="EMBL" id="TEY55495.1"/>
    </source>
</evidence>
<keyword evidence="3" id="KW-1185">Reference proteome</keyword>
<dbReference type="Proteomes" id="UP000297299">
    <property type="component" value="Unassembled WGS sequence"/>
</dbReference>
<evidence type="ECO:0000313" key="3">
    <source>
        <dbReference type="Proteomes" id="UP000297299"/>
    </source>
</evidence>
<dbReference type="AlphaFoldDB" id="A0A4Y8D046"/>
<comment type="caution">
    <text evidence="2">The sequence shown here is derived from an EMBL/GenBank/DDBJ whole genome shotgun (WGS) entry which is preliminary data.</text>
</comment>
<proteinExistence type="predicted"/>
<feature type="coiled-coil region" evidence="1">
    <location>
        <begin position="209"/>
        <end position="236"/>
    </location>
</feature>
<keyword evidence="1" id="KW-0175">Coiled coil</keyword>
<gene>
    <name evidence="2" type="ORF">BOTCAL_0232g00030</name>
</gene>
<dbReference type="STRING" id="38488.A0A4Y8D046"/>
<evidence type="ECO:0000256" key="1">
    <source>
        <dbReference type="SAM" id="Coils"/>
    </source>
</evidence>